<dbReference type="InterPro" id="IPR021739">
    <property type="entry name" value="SaV-like"/>
</dbReference>
<sequence>MARFNVGDEVIVVAGSGQMASWLYEDKRGVVQAVHEGQPYPNDVQLRNGGALCFTDDELIPAAESNPGRRLLDETKGLALGIDTYKAQEVVKAALTTSSTNPTHRPAVEHPAHYTNHPSGIECIEITKHMNFPLGNAIKYIWRAGLKGDPVEDLRKAIRYVEIEIERTEDGSK</sequence>
<reference evidence="1" key="2">
    <citation type="submission" date="2020-09" db="EMBL/GenBank/DDBJ databases">
        <authorList>
            <person name="Sun Q."/>
            <person name="Ohkuma M."/>
        </authorList>
    </citation>
    <scope>NUCLEOTIDE SEQUENCE</scope>
    <source>
        <strain evidence="1">JCM 4059</strain>
    </source>
</reference>
<evidence type="ECO:0000313" key="2">
    <source>
        <dbReference type="Proteomes" id="UP000638313"/>
    </source>
</evidence>
<dbReference type="AlphaFoldDB" id="A0A919EF13"/>
<reference evidence="1" key="1">
    <citation type="journal article" date="2014" name="Int. J. Syst. Evol. Microbiol.">
        <title>Complete genome sequence of Corynebacterium casei LMG S-19264T (=DSM 44701T), isolated from a smear-ripened cheese.</title>
        <authorList>
            <consortium name="US DOE Joint Genome Institute (JGI-PGF)"/>
            <person name="Walter F."/>
            <person name="Albersmeier A."/>
            <person name="Kalinowski J."/>
            <person name="Ruckert C."/>
        </authorList>
    </citation>
    <scope>NUCLEOTIDE SEQUENCE</scope>
    <source>
        <strain evidence="1">JCM 4059</strain>
    </source>
</reference>
<name>A0A919EF13_9ACTN</name>
<evidence type="ECO:0000313" key="1">
    <source>
        <dbReference type="EMBL" id="GHF61166.1"/>
    </source>
</evidence>
<comment type="caution">
    <text evidence="1">The sequence shown here is derived from an EMBL/GenBank/DDBJ whole genome shotgun (WGS) entry which is preliminary data.</text>
</comment>
<keyword evidence="2" id="KW-1185">Reference proteome</keyword>
<dbReference type="EMBL" id="BNBD01000011">
    <property type="protein sequence ID" value="GHF61166.1"/>
    <property type="molecule type" value="Genomic_DNA"/>
</dbReference>
<proteinExistence type="predicted"/>
<dbReference type="Proteomes" id="UP000638313">
    <property type="component" value="Unassembled WGS sequence"/>
</dbReference>
<gene>
    <name evidence="1" type="ORF">GCM10010218_48380</name>
</gene>
<evidence type="ECO:0008006" key="3">
    <source>
        <dbReference type="Google" id="ProtNLM"/>
    </source>
</evidence>
<dbReference type="Pfam" id="PF11753">
    <property type="entry name" value="DUF3310"/>
    <property type="match status" value="1"/>
</dbReference>
<organism evidence="1 2">
    <name type="scientific">Streptomyces mashuensis</name>
    <dbReference type="NCBI Taxonomy" id="33904"/>
    <lineage>
        <taxon>Bacteria</taxon>
        <taxon>Bacillati</taxon>
        <taxon>Actinomycetota</taxon>
        <taxon>Actinomycetes</taxon>
        <taxon>Kitasatosporales</taxon>
        <taxon>Streptomycetaceae</taxon>
        <taxon>Streptomyces</taxon>
    </lineage>
</organism>
<protein>
    <recommendedName>
        <fullName evidence="3">DUF3310 domain-containing protein</fullName>
    </recommendedName>
</protein>
<accession>A0A919EF13</accession>
<dbReference type="RefSeq" id="WP_229891438.1">
    <property type="nucleotide sequence ID" value="NZ_BNBD01000011.1"/>
</dbReference>